<evidence type="ECO:0000313" key="2">
    <source>
        <dbReference type="Proteomes" id="UP000325315"/>
    </source>
</evidence>
<protein>
    <submittedName>
        <fullName evidence="1">Uncharacterized protein</fullName>
    </submittedName>
</protein>
<gene>
    <name evidence="1" type="ORF">EPI10_034213</name>
</gene>
<dbReference type="OrthoDB" id="1530626at2759"/>
<organism evidence="1 2">
    <name type="scientific">Gossypium australe</name>
    <dbReference type="NCBI Taxonomy" id="47621"/>
    <lineage>
        <taxon>Eukaryota</taxon>
        <taxon>Viridiplantae</taxon>
        <taxon>Streptophyta</taxon>
        <taxon>Embryophyta</taxon>
        <taxon>Tracheophyta</taxon>
        <taxon>Spermatophyta</taxon>
        <taxon>Magnoliopsida</taxon>
        <taxon>eudicotyledons</taxon>
        <taxon>Gunneridae</taxon>
        <taxon>Pentapetalae</taxon>
        <taxon>rosids</taxon>
        <taxon>malvids</taxon>
        <taxon>Malvales</taxon>
        <taxon>Malvaceae</taxon>
        <taxon>Malvoideae</taxon>
        <taxon>Gossypium</taxon>
    </lineage>
</organism>
<proteinExistence type="predicted"/>
<dbReference type="EMBL" id="SMMG02000417">
    <property type="protein sequence ID" value="KAA3441946.1"/>
    <property type="molecule type" value="Genomic_DNA"/>
</dbReference>
<name>A0A5B6TQ83_9ROSI</name>
<sequence>MAAGAQITHSRLEEVVTRNNETVLFEAGHRNGYNLNPLTSIKQRASLVPAAAVIPALQIHRIIAAVRKLIVGFVSIPWNPSVLLVLRTEIMVNRDKRGHLYGPVRGEILGPWPDKLQRKHLPRMFLLIKNESQRFEGDQIPP</sequence>
<keyword evidence="2" id="KW-1185">Reference proteome</keyword>
<dbReference type="AlphaFoldDB" id="A0A5B6TQ83"/>
<dbReference type="Proteomes" id="UP000325315">
    <property type="component" value="Unassembled WGS sequence"/>
</dbReference>
<evidence type="ECO:0000313" key="1">
    <source>
        <dbReference type="EMBL" id="KAA3441946.1"/>
    </source>
</evidence>
<comment type="caution">
    <text evidence="1">The sequence shown here is derived from an EMBL/GenBank/DDBJ whole genome shotgun (WGS) entry which is preliminary data.</text>
</comment>
<reference evidence="2" key="1">
    <citation type="journal article" date="2019" name="Plant Biotechnol. J.">
        <title>Genome sequencing of the Australian wild diploid species Gossypium australe highlights disease resistance and delayed gland morphogenesis.</title>
        <authorList>
            <person name="Cai Y."/>
            <person name="Cai X."/>
            <person name="Wang Q."/>
            <person name="Wang P."/>
            <person name="Zhang Y."/>
            <person name="Cai C."/>
            <person name="Xu Y."/>
            <person name="Wang K."/>
            <person name="Zhou Z."/>
            <person name="Wang C."/>
            <person name="Geng S."/>
            <person name="Li B."/>
            <person name="Dong Q."/>
            <person name="Hou Y."/>
            <person name="Wang H."/>
            <person name="Ai P."/>
            <person name="Liu Z."/>
            <person name="Yi F."/>
            <person name="Sun M."/>
            <person name="An G."/>
            <person name="Cheng J."/>
            <person name="Zhang Y."/>
            <person name="Shi Q."/>
            <person name="Xie Y."/>
            <person name="Shi X."/>
            <person name="Chang Y."/>
            <person name="Huang F."/>
            <person name="Chen Y."/>
            <person name="Hong S."/>
            <person name="Mi L."/>
            <person name="Sun Q."/>
            <person name="Zhang L."/>
            <person name="Zhou B."/>
            <person name="Peng R."/>
            <person name="Zhang X."/>
            <person name="Liu F."/>
        </authorList>
    </citation>
    <scope>NUCLEOTIDE SEQUENCE [LARGE SCALE GENOMIC DNA]</scope>
    <source>
        <strain evidence="2">cv. PA1801</strain>
    </source>
</reference>
<accession>A0A5B6TQ83</accession>